<gene>
    <name evidence="1" type="primary">sfsA</name>
    <name evidence="4" type="ORF">SAMN02746064_00292</name>
</gene>
<evidence type="ECO:0000256" key="1">
    <source>
        <dbReference type="HAMAP-Rule" id="MF_00095"/>
    </source>
</evidence>
<evidence type="ECO:0000259" key="2">
    <source>
        <dbReference type="Pfam" id="PF03749"/>
    </source>
</evidence>
<dbReference type="PANTHER" id="PTHR30545">
    <property type="entry name" value="SUGAR FERMENTATION STIMULATION PROTEIN A"/>
    <property type="match status" value="1"/>
</dbReference>
<dbReference type="CDD" id="cd22359">
    <property type="entry name" value="SfsA-like_bacterial"/>
    <property type="match status" value="1"/>
</dbReference>
<dbReference type="EMBL" id="FQTU01000001">
    <property type="protein sequence ID" value="SHE32612.1"/>
    <property type="molecule type" value="Genomic_DNA"/>
</dbReference>
<dbReference type="HAMAP" id="MF_00095">
    <property type="entry name" value="SfsA"/>
    <property type="match status" value="1"/>
</dbReference>
<dbReference type="AlphaFoldDB" id="A0A1M4SKC6"/>
<proteinExistence type="inferred from homology"/>
<dbReference type="Proteomes" id="UP000184251">
    <property type="component" value="Unassembled WGS sequence"/>
</dbReference>
<accession>A0A1M4SKC6</accession>
<name>A0A1M4SKC6_9FIRM</name>
<protein>
    <recommendedName>
        <fullName evidence="1">Sugar fermentation stimulation protein homolog</fullName>
    </recommendedName>
</protein>
<evidence type="ECO:0000313" key="4">
    <source>
        <dbReference type="EMBL" id="SHE32612.1"/>
    </source>
</evidence>
<reference evidence="4 5" key="1">
    <citation type="submission" date="2016-11" db="EMBL/GenBank/DDBJ databases">
        <authorList>
            <person name="Jaros S."/>
            <person name="Januszkiewicz K."/>
            <person name="Wedrychowicz H."/>
        </authorList>
    </citation>
    <scope>NUCLEOTIDE SEQUENCE [LARGE SCALE GENOMIC DNA]</scope>
    <source>
        <strain evidence="4 5">DSM 14828</strain>
    </source>
</reference>
<evidence type="ECO:0000313" key="5">
    <source>
        <dbReference type="Proteomes" id="UP000184251"/>
    </source>
</evidence>
<dbReference type="Gene3D" id="2.40.50.580">
    <property type="match status" value="1"/>
</dbReference>
<keyword evidence="5" id="KW-1185">Reference proteome</keyword>
<dbReference type="GO" id="GO:0003677">
    <property type="term" value="F:DNA binding"/>
    <property type="evidence" value="ECO:0007669"/>
    <property type="project" value="InterPro"/>
</dbReference>
<dbReference type="InterPro" id="IPR040452">
    <property type="entry name" value="SfsA_C"/>
</dbReference>
<dbReference type="Gene3D" id="3.40.1350.60">
    <property type="match status" value="1"/>
</dbReference>
<dbReference type="Pfam" id="PF17746">
    <property type="entry name" value="SfsA_N"/>
    <property type="match status" value="1"/>
</dbReference>
<dbReference type="Pfam" id="PF03749">
    <property type="entry name" value="SfsA"/>
    <property type="match status" value="1"/>
</dbReference>
<feature type="domain" description="Sugar fermentation stimulation protein C-terminal" evidence="2">
    <location>
        <begin position="85"/>
        <end position="216"/>
    </location>
</feature>
<sequence length="233" mass="27053">MIYQRVKEGVFLDRPNRFIANVIIDGKREVVHVKNTGRCREILMEGAKVYLQKSINPNRKTAYDLIAVEKRVSEEKKITINIDSQIPNNVVEEAILQGKIIEIGKPYKLKREASYGNSRFDFYYEKDGAKGFIEVKGVTLEEVGHARFPDAPTLRGTKHLKELIRLQNEGYENYVFFLVQMNHPHIFSPNYERDLEFSNTLIKARDEGVKILCYDSFVGGDYIRIDKRVEKSF</sequence>
<dbReference type="InterPro" id="IPR005224">
    <property type="entry name" value="SfsA"/>
</dbReference>
<comment type="similarity">
    <text evidence="1">Belongs to the SfsA family.</text>
</comment>
<dbReference type="RefSeq" id="WP_073269279.1">
    <property type="nucleotide sequence ID" value="NZ_FQTU01000001.1"/>
</dbReference>
<organism evidence="4 5">
    <name type="scientific">Alkalibacter saccharofermentans DSM 14828</name>
    <dbReference type="NCBI Taxonomy" id="1120975"/>
    <lineage>
        <taxon>Bacteria</taxon>
        <taxon>Bacillati</taxon>
        <taxon>Bacillota</taxon>
        <taxon>Clostridia</taxon>
        <taxon>Eubacteriales</taxon>
        <taxon>Eubacteriaceae</taxon>
        <taxon>Alkalibacter</taxon>
    </lineage>
</organism>
<dbReference type="NCBIfam" id="TIGR00230">
    <property type="entry name" value="sfsA"/>
    <property type="match status" value="1"/>
</dbReference>
<dbReference type="PANTHER" id="PTHR30545:SF2">
    <property type="entry name" value="SUGAR FERMENTATION STIMULATION PROTEIN A"/>
    <property type="match status" value="1"/>
</dbReference>
<evidence type="ECO:0000259" key="3">
    <source>
        <dbReference type="Pfam" id="PF17746"/>
    </source>
</evidence>
<dbReference type="OrthoDB" id="9802365at2"/>
<dbReference type="InterPro" id="IPR041465">
    <property type="entry name" value="SfsA_N"/>
</dbReference>
<dbReference type="STRING" id="1120975.SAMN02746064_00292"/>
<feature type="domain" description="SfsA N-terminal OB" evidence="3">
    <location>
        <begin position="12"/>
        <end position="71"/>
    </location>
</feature>